<name>A0ABN9TS46_9DINO</name>
<feature type="compositionally biased region" description="Gly residues" evidence="1">
    <location>
        <begin position="105"/>
        <end position="117"/>
    </location>
</feature>
<sequence>MREKLGLQEGEPEGGQCMLLSTAASSLWRQHGTPPHQKEVHALATRYRAELLEAAGDAPPASSSPLDDALRAGAAVPHSGRDYREFPLLGGPALTSVDLHREEAGGGVKRMGGGSGGGREERKKPSCTEEAPEPIQKTTTWHSEIATKVTTPLRCTLEELLHGACREASINRMALDKRDRLGRRGQLLGSRLQAVSPGQLGQIPAHIRHVVRLGKAAELINLLILDLPVAQLDRVCQHEGPARGKDARDLSNDVVLCFGGHLVEKVHGQDDVEAGVFEGQALGVGLDKARLPNVPLGCEVVHPVSVVLPRLLQIERAEIRRRHVHAGPVVPDEGHQPPCATCNFQEPHSFPTTVGHDIVQMI</sequence>
<feature type="region of interest" description="Disordered" evidence="1">
    <location>
        <begin position="104"/>
        <end position="137"/>
    </location>
</feature>
<gene>
    <name evidence="2" type="ORF">PCOR1329_LOCUS41664</name>
</gene>
<protein>
    <submittedName>
        <fullName evidence="2">Uncharacterized protein</fullName>
    </submittedName>
</protein>
<proteinExistence type="predicted"/>
<organism evidence="2 3">
    <name type="scientific">Prorocentrum cordatum</name>
    <dbReference type="NCBI Taxonomy" id="2364126"/>
    <lineage>
        <taxon>Eukaryota</taxon>
        <taxon>Sar</taxon>
        <taxon>Alveolata</taxon>
        <taxon>Dinophyceae</taxon>
        <taxon>Prorocentrales</taxon>
        <taxon>Prorocentraceae</taxon>
        <taxon>Prorocentrum</taxon>
    </lineage>
</organism>
<comment type="caution">
    <text evidence="2">The sequence shown here is derived from an EMBL/GenBank/DDBJ whole genome shotgun (WGS) entry which is preliminary data.</text>
</comment>
<reference evidence="2" key="1">
    <citation type="submission" date="2023-10" db="EMBL/GenBank/DDBJ databases">
        <authorList>
            <person name="Chen Y."/>
            <person name="Shah S."/>
            <person name="Dougan E. K."/>
            <person name="Thang M."/>
            <person name="Chan C."/>
        </authorList>
    </citation>
    <scope>NUCLEOTIDE SEQUENCE [LARGE SCALE GENOMIC DNA]</scope>
</reference>
<evidence type="ECO:0000313" key="3">
    <source>
        <dbReference type="Proteomes" id="UP001189429"/>
    </source>
</evidence>
<evidence type="ECO:0000256" key="1">
    <source>
        <dbReference type="SAM" id="MobiDB-lite"/>
    </source>
</evidence>
<dbReference type="EMBL" id="CAUYUJ010015011">
    <property type="protein sequence ID" value="CAK0848805.1"/>
    <property type="molecule type" value="Genomic_DNA"/>
</dbReference>
<keyword evidence="3" id="KW-1185">Reference proteome</keyword>
<accession>A0ABN9TS46</accession>
<evidence type="ECO:0000313" key="2">
    <source>
        <dbReference type="EMBL" id="CAK0848805.1"/>
    </source>
</evidence>
<dbReference type="Proteomes" id="UP001189429">
    <property type="component" value="Unassembled WGS sequence"/>
</dbReference>
<feature type="compositionally biased region" description="Basic and acidic residues" evidence="1">
    <location>
        <begin position="118"/>
        <end position="127"/>
    </location>
</feature>